<keyword evidence="16" id="KW-1185">Reference proteome</keyword>
<evidence type="ECO:0000256" key="5">
    <source>
        <dbReference type="ARBA" id="ARBA00022729"/>
    </source>
</evidence>
<evidence type="ECO:0000256" key="9">
    <source>
        <dbReference type="ARBA" id="ARBA00023237"/>
    </source>
</evidence>
<dbReference type="InterPro" id="IPR036942">
    <property type="entry name" value="Beta-barrel_TonB_sf"/>
</dbReference>
<dbReference type="InterPro" id="IPR012910">
    <property type="entry name" value="Plug_dom"/>
</dbReference>
<dbReference type="Gene3D" id="2.170.130.10">
    <property type="entry name" value="TonB-dependent receptor, plug domain"/>
    <property type="match status" value="1"/>
</dbReference>
<keyword evidence="6 11" id="KW-0798">TonB box</keyword>
<dbReference type="InterPro" id="IPR000531">
    <property type="entry name" value="Beta-barrel_TonB"/>
</dbReference>
<dbReference type="PANTHER" id="PTHR30069">
    <property type="entry name" value="TONB-DEPENDENT OUTER MEMBRANE RECEPTOR"/>
    <property type="match status" value="1"/>
</dbReference>
<reference evidence="15" key="1">
    <citation type="submission" date="2020-09" db="EMBL/GenBank/DDBJ databases">
        <title>Novel species of Mucilaginibacter isolated from a glacier on the Tibetan Plateau.</title>
        <authorList>
            <person name="Liu Q."/>
            <person name="Xin Y.-H."/>
        </authorList>
    </citation>
    <scope>NUCLEOTIDE SEQUENCE</scope>
    <source>
        <strain evidence="15">ZB1P21</strain>
    </source>
</reference>
<dbReference type="SUPFAM" id="SSF56935">
    <property type="entry name" value="Porins"/>
    <property type="match status" value="1"/>
</dbReference>
<dbReference type="GO" id="GO:0044718">
    <property type="term" value="P:siderophore transmembrane transport"/>
    <property type="evidence" value="ECO:0007669"/>
    <property type="project" value="TreeGrafter"/>
</dbReference>
<dbReference type="Pfam" id="PF00593">
    <property type="entry name" value="TonB_dep_Rec_b-barrel"/>
    <property type="match status" value="1"/>
</dbReference>
<evidence type="ECO:0000256" key="1">
    <source>
        <dbReference type="ARBA" id="ARBA00004571"/>
    </source>
</evidence>
<dbReference type="Pfam" id="PF07715">
    <property type="entry name" value="Plug"/>
    <property type="match status" value="1"/>
</dbReference>
<dbReference type="AlphaFoldDB" id="A0A926NRS6"/>
<keyword evidence="5 12" id="KW-0732">Signal</keyword>
<dbReference type="GO" id="GO:0009279">
    <property type="term" value="C:cell outer membrane"/>
    <property type="evidence" value="ECO:0007669"/>
    <property type="project" value="UniProtKB-SubCell"/>
</dbReference>
<evidence type="ECO:0000256" key="3">
    <source>
        <dbReference type="ARBA" id="ARBA00022452"/>
    </source>
</evidence>
<organism evidence="15 16">
    <name type="scientific">Mucilaginibacter glaciei</name>
    <dbReference type="NCBI Taxonomy" id="2772109"/>
    <lineage>
        <taxon>Bacteria</taxon>
        <taxon>Pseudomonadati</taxon>
        <taxon>Bacteroidota</taxon>
        <taxon>Sphingobacteriia</taxon>
        <taxon>Sphingobacteriales</taxon>
        <taxon>Sphingobacteriaceae</taxon>
        <taxon>Mucilaginibacter</taxon>
    </lineage>
</organism>
<proteinExistence type="inferred from homology"/>
<evidence type="ECO:0000259" key="13">
    <source>
        <dbReference type="Pfam" id="PF00593"/>
    </source>
</evidence>
<comment type="subcellular location">
    <subcellularLocation>
        <location evidence="1 10">Cell outer membrane</location>
        <topology evidence="1 10">Multi-pass membrane protein</topology>
    </subcellularLocation>
</comment>
<evidence type="ECO:0000256" key="12">
    <source>
        <dbReference type="SAM" id="SignalP"/>
    </source>
</evidence>
<dbReference type="Gene3D" id="2.40.170.20">
    <property type="entry name" value="TonB-dependent receptor, beta-barrel domain"/>
    <property type="match status" value="1"/>
</dbReference>
<evidence type="ECO:0000256" key="4">
    <source>
        <dbReference type="ARBA" id="ARBA00022692"/>
    </source>
</evidence>
<evidence type="ECO:0000256" key="2">
    <source>
        <dbReference type="ARBA" id="ARBA00022448"/>
    </source>
</evidence>
<protein>
    <submittedName>
        <fullName evidence="15">TonB-dependent receptor</fullName>
    </submittedName>
</protein>
<evidence type="ECO:0000259" key="14">
    <source>
        <dbReference type="Pfam" id="PF07715"/>
    </source>
</evidence>
<dbReference type="RefSeq" id="WP_191161931.1">
    <property type="nucleotide sequence ID" value="NZ_JACWMX010000002.1"/>
</dbReference>
<dbReference type="GO" id="GO:0015344">
    <property type="term" value="F:siderophore uptake transmembrane transporter activity"/>
    <property type="evidence" value="ECO:0007669"/>
    <property type="project" value="TreeGrafter"/>
</dbReference>
<evidence type="ECO:0000256" key="7">
    <source>
        <dbReference type="ARBA" id="ARBA00023136"/>
    </source>
</evidence>
<evidence type="ECO:0000256" key="8">
    <source>
        <dbReference type="ARBA" id="ARBA00023170"/>
    </source>
</evidence>
<dbReference type="InterPro" id="IPR037066">
    <property type="entry name" value="Plug_dom_sf"/>
</dbReference>
<evidence type="ECO:0000313" key="15">
    <source>
        <dbReference type="EMBL" id="MBD1392730.1"/>
    </source>
</evidence>
<dbReference type="PANTHER" id="PTHR30069:SF29">
    <property type="entry name" value="HEMOGLOBIN AND HEMOGLOBIN-HAPTOGLOBIN-BINDING PROTEIN 1-RELATED"/>
    <property type="match status" value="1"/>
</dbReference>
<evidence type="ECO:0000313" key="16">
    <source>
        <dbReference type="Proteomes" id="UP000619078"/>
    </source>
</evidence>
<feature type="domain" description="TonB-dependent receptor plug" evidence="14">
    <location>
        <begin position="49"/>
        <end position="156"/>
    </location>
</feature>
<dbReference type="Proteomes" id="UP000619078">
    <property type="component" value="Unassembled WGS sequence"/>
</dbReference>
<dbReference type="InterPro" id="IPR039426">
    <property type="entry name" value="TonB-dep_rcpt-like"/>
</dbReference>
<keyword evidence="7 10" id="KW-0472">Membrane</keyword>
<accession>A0A926NRS6</accession>
<comment type="caution">
    <text evidence="15">The sequence shown here is derived from an EMBL/GenBank/DDBJ whole genome shotgun (WGS) entry which is preliminary data.</text>
</comment>
<name>A0A926NRS6_9SPHI</name>
<keyword evidence="9 10" id="KW-0998">Cell outer membrane</keyword>
<feature type="chain" id="PRO_5036700797" evidence="12">
    <location>
        <begin position="21"/>
        <end position="693"/>
    </location>
</feature>
<evidence type="ECO:0000256" key="11">
    <source>
        <dbReference type="RuleBase" id="RU003357"/>
    </source>
</evidence>
<keyword evidence="4 10" id="KW-0812">Transmembrane</keyword>
<dbReference type="PROSITE" id="PS52016">
    <property type="entry name" value="TONB_DEPENDENT_REC_3"/>
    <property type="match status" value="1"/>
</dbReference>
<evidence type="ECO:0000256" key="6">
    <source>
        <dbReference type="ARBA" id="ARBA00023077"/>
    </source>
</evidence>
<feature type="domain" description="TonB-dependent receptor-like beta-barrel" evidence="13">
    <location>
        <begin position="169"/>
        <end position="658"/>
    </location>
</feature>
<evidence type="ECO:0000256" key="10">
    <source>
        <dbReference type="PROSITE-ProRule" id="PRU01360"/>
    </source>
</evidence>
<sequence>MTKLFLFLIFFFVIAGPTFAQRSSVKAKADTTRLNAVTVKGYLSNQPVLRVPASVSVLGASQLKVQPDNSFVSALNTVPGVRAEERSPGSYRLSIRGSLLRSPFGVRDVKVYFDEIPLTDAGGNTYLNAIDIGNIRHIEILKGPDGSLFGANSGGVVLLNQVSGKADSTYLNAGVNGGSYGLLHEKASVQIGNSKNRFNFNQSYQKYDGYRQNSSTHRNYFQASDALQYGKGNELRAVALYSDLFYQTPGGLNLAQVTANPQSARLPTATLPGAIQQKIAISTKMFLGGLINEVHITDRIRNVATVFGSHVDFANPFITNYEQRVENTYGFRTYFELAAIPKENFDWKLNIGAELQQTNSLISNYDNNAGAKGKVQKIDKINTNQHFIFTRYAADIFKRLHAEAAVSLNYYQYKFRNVAPLNEGNFKDRDYTPQLMPRLALSYQITNDFIWRASVSRGYSTPTIAEVRPTNNIINTSLQAQNGWNYETGFRLRNQDETLLLDASVFYYRLNNSIVRRLNPDETEFYVNAGGTNQPGFEIAFTDWLIRQNSSNFIRGLQFNTGFTLSRFKFRDYQVAGANYSNNALTGVPKEVLVSSVQVNFPKNLSLFVQHNYTSSIPLNDGNTVYANKYHLLQAKASWQHSFTRKARLELYAGADNLLNQKYSLGNDLNAVGNRYYNPAPPRNYFVGMNVGL</sequence>
<dbReference type="EMBL" id="JACWMX010000002">
    <property type="protein sequence ID" value="MBD1392730.1"/>
    <property type="molecule type" value="Genomic_DNA"/>
</dbReference>
<keyword evidence="3 10" id="KW-1134">Transmembrane beta strand</keyword>
<feature type="signal peptide" evidence="12">
    <location>
        <begin position="1"/>
        <end position="20"/>
    </location>
</feature>
<keyword evidence="2 10" id="KW-0813">Transport</keyword>
<keyword evidence="8 15" id="KW-0675">Receptor</keyword>
<gene>
    <name evidence="15" type="ORF">IDJ76_06450</name>
</gene>
<comment type="similarity">
    <text evidence="10 11">Belongs to the TonB-dependent receptor family.</text>
</comment>